<evidence type="ECO:0000313" key="3">
    <source>
        <dbReference type="Proteomes" id="UP000187203"/>
    </source>
</evidence>
<evidence type="ECO:0000313" key="2">
    <source>
        <dbReference type="EMBL" id="OMO63109.1"/>
    </source>
</evidence>
<sequence length="35" mass="3515">MTEGLLVGVAVGTRVAAGKVVVLLSLFVSHVSSSM</sequence>
<gene>
    <name evidence="2" type="ORF">COLO4_32720</name>
</gene>
<comment type="caution">
    <text evidence="2">The sequence shown here is derived from an EMBL/GenBank/DDBJ whole genome shotgun (WGS) entry which is preliminary data.</text>
</comment>
<dbReference type="AlphaFoldDB" id="A0A1R3GYE5"/>
<name>A0A1R3GYE5_9ROSI</name>
<organism evidence="2 3">
    <name type="scientific">Corchorus olitorius</name>
    <dbReference type="NCBI Taxonomy" id="93759"/>
    <lineage>
        <taxon>Eukaryota</taxon>
        <taxon>Viridiplantae</taxon>
        <taxon>Streptophyta</taxon>
        <taxon>Embryophyta</taxon>
        <taxon>Tracheophyta</taxon>
        <taxon>Spermatophyta</taxon>
        <taxon>Magnoliopsida</taxon>
        <taxon>eudicotyledons</taxon>
        <taxon>Gunneridae</taxon>
        <taxon>Pentapetalae</taxon>
        <taxon>rosids</taxon>
        <taxon>malvids</taxon>
        <taxon>Malvales</taxon>
        <taxon>Malvaceae</taxon>
        <taxon>Grewioideae</taxon>
        <taxon>Apeibeae</taxon>
        <taxon>Corchorus</taxon>
    </lineage>
</organism>
<keyword evidence="1" id="KW-0812">Transmembrane</keyword>
<feature type="transmembrane region" description="Helical" evidence="1">
    <location>
        <begin position="6"/>
        <end position="28"/>
    </location>
</feature>
<dbReference type="Proteomes" id="UP000187203">
    <property type="component" value="Unassembled WGS sequence"/>
</dbReference>
<keyword evidence="1" id="KW-1133">Transmembrane helix</keyword>
<reference evidence="3" key="1">
    <citation type="submission" date="2013-09" db="EMBL/GenBank/DDBJ databases">
        <title>Corchorus olitorius genome sequencing.</title>
        <authorList>
            <person name="Alam M."/>
            <person name="Haque M.S."/>
            <person name="Islam M.S."/>
            <person name="Emdad E.M."/>
            <person name="Islam M.M."/>
            <person name="Ahmed B."/>
            <person name="Halim A."/>
            <person name="Hossen Q.M.M."/>
            <person name="Hossain M.Z."/>
            <person name="Ahmed R."/>
            <person name="Khan M.M."/>
            <person name="Islam R."/>
            <person name="Rashid M.M."/>
            <person name="Khan S.A."/>
            <person name="Rahman M.S."/>
            <person name="Alam M."/>
            <person name="Yahiya A.S."/>
            <person name="Khan M.S."/>
            <person name="Azam M.S."/>
            <person name="Haque T."/>
            <person name="Lashkar M.Z.H."/>
            <person name="Akhand A.I."/>
            <person name="Morshed G."/>
            <person name="Roy S."/>
            <person name="Uddin K.S."/>
            <person name="Rabeya T."/>
            <person name="Hossain A.S."/>
            <person name="Chowdhury A."/>
            <person name="Snigdha A.R."/>
            <person name="Mortoza M.S."/>
            <person name="Matin S.A."/>
            <person name="Hoque S.M.E."/>
            <person name="Islam M.K."/>
            <person name="Roy D.K."/>
            <person name="Haider R."/>
            <person name="Moosa M.M."/>
            <person name="Elias S.M."/>
            <person name="Hasan A.M."/>
            <person name="Jahan S."/>
            <person name="Shafiuddin M."/>
            <person name="Mahmood N."/>
            <person name="Shommy N.S."/>
        </authorList>
    </citation>
    <scope>NUCLEOTIDE SEQUENCE [LARGE SCALE GENOMIC DNA]</scope>
    <source>
        <strain evidence="3">cv. O-4</strain>
    </source>
</reference>
<accession>A0A1R3GYE5</accession>
<dbReference type="EMBL" id="AWUE01021183">
    <property type="protein sequence ID" value="OMO63109.1"/>
    <property type="molecule type" value="Genomic_DNA"/>
</dbReference>
<keyword evidence="1" id="KW-0472">Membrane</keyword>
<evidence type="ECO:0000256" key="1">
    <source>
        <dbReference type="SAM" id="Phobius"/>
    </source>
</evidence>
<keyword evidence="3" id="KW-1185">Reference proteome</keyword>
<proteinExistence type="predicted"/>
<protein>
    <submittedName>
        <fullName evidence="2">Uncharacterized protein</fullName>
    </submittedName>
</protein>